<dbReference type="InterPro" id="IPR036890">
    <property type="entry name" value="HATPase_C_sf"/>
</dbReference>
<dbReference type="PANTHER" id="PTHR35526">
    <property type="entry name" value="ANTI-SIGMA-F FACTOR RSBW-RELATED"/>
    <property type="match status" value="1"/>
</dbReference>
<feature type="domain" description="Histidine kinase/HSP90-like ATPase" evidence="2">
    <location>
        <begin position="20"/>
        <end position="145"/>
    </location>
</feature>
<accession>A0A2T0Q9T8</accession>
<keyword evidence="4" id="KW-1185">Reference proteome</keyword>
<evidence type="ECO:0000313" key="4">
    <source>
        <dbReference type="Proteomes" id="UP000237846"/>
    </source>
</evidence>
<proteinExistence type="predicted"/>
<dbReference type="Pfam" id="PF13581">
    <property type="entry name" value="HATPase_c_2"/>
    <property type="match status" value="1"/>
</dbReference>
<dbReference type="InterPro" id="IPR050267">
    <property type="entry name" value="Anti-sigma-factor_SerPK"/>
</dbReference>
<sequence>MIAAVPGVVAPAGVTSMQEFPGEPESVHEARDWLYGELNAEHAGLAAVPESVVHLAVLLVSELAANAVQHSDSFRTGGMFDVQLERLERQLRVAVADEGPADGFLPHVVHADEGDAESGRGLRVVAEMSAAHGYHYGSGGTTVYFDLAWGGYDCDDFSVPRRL</sequence>
<dbReference type="PANTHER" id="PTHR35526:SF3">
    <property type="entry name" value="ANTI-SIGMA-F FACTOR RSBW"/>
    <property type="match status" value="1"/>
</dbReference>
<dbReference type="AlphaFoldDB" id="A0A2T0Q9T8"/>
<evidence type="ECO:0000256" key="1">
    <source>
        <dbReference type="ARBA" id="ARBA00022527"/>
    </source>
</evidence>
<comment type="caution">
    <text evidence="3">The sequence shown here is derived from an EMBL/GenBank/DDBJ whole genome shotgun (WGS) entry which is preliminary data.</text>
</comment>
<dbReference type="OrthoDB" id="3534907at2"/>
<keyword evidence="3" id="KW-0808">Transferase</keyword>
<dbReference type="GO" id="GO:0004674">
    <property type="term" value="F:protein serine/threonine kinase activity"/>
    <property type="evidence" value="ECO:0007669"/>
    <property type="project" value="UniProtKB-KW"/>
</dbReference>
<keyword evidence="3" id="KW-0418">Kinase</keyword>
<dbReference type="CDD" id="cd16936">
    <property type="entry name" value="HATPase_RsbW-like"/>
    <property type="match status" value="1"/>
</dbReference>
<dbReference type="Gene3D" id="3.30.565.10">
    <property type="entry name" value="Histidine kinase-like ATPase, C-terminal domain"/>
    <property type="match status" value="1"/>
</dbReference>
<keyword evidence="1" id="KW-0723">Serine/threonine-protein kinase</keyword>
<name>A0A2T0Q9T8_9ACTN</name>
<reference evidence="3 4" key="1">
    <citation type="submission" date="2018-03" db="EMBL/GenBank/DDBJ databases">
        <title>Genomic Encyclopedia of Archaeal and Bacterial Type Strains, Phase II (KMG-II): from individual species to whole genera.</title>
        <authorList>
            <person name="Goeker M."/>
        </authorList>
    </citation>
    <scope>NUCLEOTIDE SEQUENCE [LARGE SCALE GENOMIC DNA]</scope>
    <source>
        <strain evidence="3 4">DSM 45601</strain>
    </source>
</reference>
<dbReference type="Proteomes" id="UP000237846">
    <property type="component" value="Unassembled WGS sequence"/>
</dbReference>
<evidence type="ECO:0000259" key="2">
    <source>
        <dbReference type="Pfam" id="PF13581"/>
    </source>
</evidence>
<protein>
    <submittedName>
        <fullName evidence="3">Histidine kinase-like protein</fullName>
    </submittedName>
</protein>
<dbReference type="InterPro" id="IPR003594">
    <property type="entry name" value="HATPase_dom"/>
</dbReference>
<dbReference type="RefSeq" id="WP_106242423.1">
    <property type="nucleotide sequence ID" value="NZ_PVZC01000002.1"/>
</dbReference>
<dbReference type="SUPFAM" id="SSF55874">
    <property type="entry name" value="ATPase domain of HSP90 chaperone/DNA topoisomerase II/histidine kinase"/>
    <property type="match status" value="1"/>
</dbReference>
<gene>
    <name evidence="3" type="ORF">CLV72_102290</name>
</gene>
<evidence type="ECO:0000313" key="3">
    <source>
        <dbReference type="EMBL" id="PRY00659.1"/>
    </source>
</evidence>
<organism evidence="3 4">
    <name type="scientific">Allonocardiopsis opalescens</name>
    <dbReference type="NCBI Taxonomy" id="1144618"/>
    <lineage>
        <taxon>Bacteria</taxon>
        <taxon>Bacillati</taxon>
        <taxon>Actinomycetota</taxon>
        <taxon>Actinomycetes</taxon>
        <taxon>Streptosporangiales</taxon>
        <taxon>Allonocardiopsis</taxon>
    </lineage>
</organism>
<dbReference type="EMBL" id="PVZC01000002">
    <property type="protein sequence ID" value="PRY00659.1"/>
    <property type="molecule type" value="Genomic_DNA"/>
</dbReference>